<comment type="function">
    <text evidence="9">Glucanases play a role in cell expansion during growth, in cell-cell fusion during mating, and in spore release during sporulation. This enzyme may be involved in beta-glucan degradation. Active on laminarin and lichenan.</text>
</comment>
<evidence type="ECO:0000313" key="12">
    <source>
        <dbReference type="EMBL" id="MBN8660367.1"/>
    </source>
</evidence>
<dbReference type="Proteomes" id="UP000664277">
    <property type="component" value="Unassembled WGS sequence"/>
</dbReference>
<sequence length="384" mass="41045">MSYIGFAFQPYVGPWQESGGVWAADAWSSYSQEVVQSLLVSLQAQDIDMISTYGNGYSAYGGIVSQTDSNQYILPAASALGMTVVAGANQWLDASQASGWNLAVTESDITSTLEFASNNPGVVIGLNITNEAIESGTSTSTEPQFAENIYTLVQYAISQLGAYGFQNTDPTNSATYMPISIRESQGILCGVSQSQSYSDTLLQILKSVNLVYANIYPYGFTYNLGANPSQTDFQDYVKTQLGAYYQAIISSFEAVNLSTPVCIGETGWPTNGVNATNPALPTSIELAQWNYAAVVDWAISNQITTFAFEAFNEPFKSGLPGSPPSPPTYSGSDQAYFGVFQAQGQVPSGDYPYNQTNNYSLDSIVQQYCYSGVTAGSLLPGASG</sequence>
<dbReference type="InterPro" id="IPR050732">
    <property type="entry name" value="Beta-glucan_modifiers"/>
</dbReference>
<evidence type="ECO:0000256" key="5">
    <source>
        <dbReference type="ARBA" id="ARBA00023180"/>
    </source>
</evidence>
<protein>
    <recommendedName>
        <fullName evidence="11">Endo-1,3-beta-glucanase btgC</fullName>
    </recommendedName>
    <alternativeName>
        <fullName evidence="10">Laminarinase btgC</fullName>
    </alternativeName>
</protein>
<keyword evidence="5" id="KW-0325">Glycoprotein</keyword>
<evidence type="ECO:0000256" key="10">
    <source>
        <dbReference type="ARBA" id="ARBA00042373"/>
    </source>
</evidence>
<dbReference type="GO" id="GO:0000272">
    <property type="term" value="P:polysaccharide catabolic process"/>
    <property type="evidence" value="ECO:0007669"/>
    <property type="project" value="UniProtKB-KW"/>
</dbReference>
<keyword evidence="3" id="KW-0378">Hydrolase</keyword>
<evidence type="ECO:0000256" key="7">
    <source>
        <dbReference type="ARBA" id="ARBA00023316"/>
    </source>
</evidence>
<dbReference type="GO" id="GO:0016787">
    <property type="term" value="F:hydrolase activity"/>
    <property type="evidence" value="ECO:0007669"/>
    <property type="project" value="UniProtKB-KW"/>
</dbReference>
<dbReference type="InterPro" id="IPR017853">
    <property type="entry name" value="GH"/>
</dbReference>
<dbReference type="GO" id="GO:0005886">
    <property type="term" value="C:plasma membrane"/>
    <property type="evidence" value="ECO:0007669"/>
    <property type="project" value="UniProtKB-SubCell"/>
</dbReference>
<reference evidence="12" key="1">
    <citation type="submission" date="2021-02" db="EMBL/GenBank/DDBJ databases">
        <title>Genome-Resolved Metagenomics of a Microbial Community Performing Photosynthetic Biological Nutrient Removal.</title>
        <authorList>
            <person name="Mcdaniel E.A."/>
        </authorList>
    </citation>
    <scope>NUCLEOTIDE SEQUENCE</scope>
    <source>
        <strain evidence="12">UWPOB_OBS1</strain>
    </source>
</reference>
<evidence type="ECO:0000313" key="13">
    <source>
        <dbReference type="Proteomes" id="UP000664277"/>
    </source>
</evidence>
<dbReference type="EMBL" id="JAFLCK010000009">
    <property type="protein sequence ID" value="MBN8660367.1"/>
    <property type="molecule type" value="Genomic_DNA"/>
</dbReference>
<name>A0A8J7PA19_9BACT</name>
<gene>
    <name evidence="12" type="ORF">J0M35_08405</name>
</gene>
<keyword evidence="8" id="KW-0624">Polysaccharide degradation</keyword>
<keyword evidence="7" id="KW-0961">Cell wall biogenesis/degradation</keyword>
<keyword evidence="2" id="KW-1003">Cell membrane</keyword>
<dbReference type="GO" id="GO:0071555">
    <property type="term" value="P:cell wall organization"/>
    <property type="evidence" value="ECO:0007669"/>
    <property type="project" value="UniProtKB-KW"/>
</dbReference>
<accession>A0A8J7PA19</accession>
<evidence type="ECO:0000256" key="11">
    <source>
        <dbReference type="ARBA" id="ARBA00043078"/>
    </source>
</evidence>
<dbReference type="PANTHER" id="PTHR16631:SF17">
    <property type="entry name" value="GLUCAN ENDO-1,3-BETA-GLUCOSIDASE BTGC"/>
    <property type="match status" value="1"/>
</dbReference>
<dbReference type="AlphaFoldDB" id="A0A8J7PA19"/>
<organism evidence="12 13">
    <name type="scientific">Candidatus Obscuribacter phosphatis</name>
    <dbReference type="NCBI Taxonomy" id="1906157"/>
    <lineage>
        <taxon>Bacteria</taxon>
        <taxon>Bacillati</taxon>
        <taxon>Candidatus Melainabacteria</taxon>
        <taxon>Candidatus Obscuribacterales</taxon>
        <taxon>Candidatus Obscuribacteraceae</taxon>
        <taxon>Candidatus Obscuribacter</taxon>
    </lineage>
</organism>
<evidence type="ECO:0000256" key="1">
    <source>
        <dbReference type="ARBA" id="ARBA00004236"/>
    </source>
</evidence>
<evidence type="ECO:0000256" key="3">
    <source>
        <dbReference type="ARBA" id="ARBA00022801"/>
    </source>
</evidence>
<dbReference type="SUPFAM" id="SSF51445">
    <property type="entry name" value="(Trans)glycosidases"/>
    <property type="match status" value="1"/>
</dbReference>
<evidence type="ECO:0000256" key="8">
    <source>
        <dbReference type="ARBA" id="ARBA00023326"/>
    </source>
</evidence>
<evidence type="ECO:0000256" key="4">
    <source>
        <dbReference type="ARBA" id="ARBA00023136"/>
    </source>
</evidence>
<evidence type="ECO:0000256" key="9">
    <source>
        <dbReference type="ARBA" id="ARBA00037649"/>
    </source>
</evidence>
<keyword evidence="4" id="KW-0472">Membrane</keyword>
<dbReference type="Gene3D" id="3.20.20.80">
    <property type="entry name" value="Glycosidases"/>
    <property type="match status" value="1"/>
</dbReference>
<dbReference type="PANTHER" id="PTHR16631">
    <property type="entry name" value="GLUCAN 1,3-BETA-GLUCOSIDASE"/>
    <property type="match status" value="1"/>
</dbReference>
<evidence type="ECO:0000256" key="2">
    <source>
        <dbReference type="ARBA" id="ARBA00022475"/>
    </source>
</evidence>
<keyword evidence="6" id="KW-0119">Carbohydrate metabolism</keyword>
<evidence type="ECO:0000256" key="6">
    <source>
        <dbReference type="ARBA" id="ARBA00023277"/>
    </source>
</evidence>
<comment type="subcellular location">
    <subcellularLocation>
        <location evidence="1">Cell membrane</location>
    </subcellularLocation>
</comment>
<comment type="caution">
    <text evidence="12">The sequence shown here is derived from an EMBL/GenBank/DDBJ whole genome shotgun (WGS) entry which is preliminary data.</text>
</comment>
<proteinExistence type="predicted"/>